<reference evidence="6 7" key="1">
    <citation type="submission" date="2016-11" db="EMBL/GenBank/DDBJ databases">
        <authorList>
            <person name="Jaros S."/>
            <person name="Januszkiewicz K."/>
            <person name="Wedrychowicz H."/>
        </authorList>
    </citation>
    <scope>NUCLEOTIDE SEQUENCE [LARGE SCALE GENOMIC DNA]</scope>
    <source>
        <strain evidence="6 7">DSM 19022</strain>
    </source>
</reference>
<accession>A0A1M6DA12</accession>
<evidence type="ECO:0000313" key="7">
    <source>
        <dbReference type="Proteomes" id="UP000184442"/>
    </source>
</evidence>
<proteinExistence type="inferred from homology"/>
<dbReference type="Gene3D" id="3.90.1720.10">
    <property type="entry name" value="endopeptidase domain like (from Nostoc punctiforme)"/>
    <property type="match status" value="1"/>
</dbReference>
<dbReference type="GO" id="GO:0008234">
    <property type="term" value="F:cysteine-type peptidase activity"/>
    <property type="evidence" value="ECO:0007669"/>
    <property type="project" value="UniProtKB-KW"/>
</dbReference>
<dbReference type="SUPFAM" id="SSF54001">
    <property type="entry name" value="Cysteine proteinases"/>
    <property type="match status" value="1"/>
</dbReference>
<evidence type="ECO:0000256" key="1">
    <source>
        <dbReference type="ARBA" id="ARBA00007074"/>
    </source>
</evidence>
<dbReference type="STRING" id="1122184.SAMN02745176_01089"/>
<sequence>MKTNKGLVEYAQKALKEKWGYVWGTFGLTLNETLLKQKLKQYPKEVGQYESFIRKNWLGKKTVDCIGLIKAYIWDTGNGIKYDSKTDVNVGGMVNAAKEKGQINNLPEIPGILVYKSGHIGVYIGGGWVIEAKGTKYGVVKTPLKGTGATPWTGWCKCPYIVYEEHKQEILVIVDRLRQKGYITATQYWTNVLEGKEPVNLEYLKILLKRVVGL</sequence>
<keyword evidence="7" id="KW-1185">Reference proteome</keyword>
<gene>
    <name evidence="6" type="ORF">SAMN02745176_01089</name>
</gene>
<dbReference type="InterPro" id="IPR038765">
    <property type="entry name" value="Papain-like_cys_pep_sf"/>
</dbReference>
<keyword evidence="4" id="KW-0788">Thiol protease</keyword>
<evidence type="ECO:0000313" key="6">
    <source>
        <dbReference type="EMBL" id="SHI70092.1"/>
    </source>
</evidence>
<keyword evidence="2" id="KW-0645">Protease</keyword>
<keyword evidence="3" id="KW-0378">Hydrolase</keyword>
<evidence type="ECO:0000259" key="5">
    <source>
        <dbReference type="Pfam" id="PF00877"/>
    </source>
</evidence>
<dbReference type="Pfam" id="PF00877">
    <property type="entry name" value="NLPC_P60"/>
    <property type="match status" value="1"/>
</dbReference>
<comment type="similarity">
    <text evidence="1">Belongs to the peptidase C40 family.</text>
</comment>
<dbReference type="RefSeq" id="WP_073025214.1">
    <property type="nucleotide sequence ID" value="NZ_FQZS01000006.1"/>
</dbReference>
<dbReference type="Proteomes" id="UP000184442">
    <property type="component" value="Unassembled WGS sequence"/>
</dbReference>
<name>A0A1M6DA12_9FIRM</name>
<evidence type="ECO:0000256" key="2">
    <source>
        <dbReference type="ARBA" id="ARBA00022670"/>
    </source>
</evidence>
<feature type="domain" description="NlpC/P60" evidence="5">
    <location>
        <begin position="60"/>
        <end position="149"/>
    </location>
</feature>
<dbReference type="GO" id="GO:0006508">
    <property type="term" value="P:proteolysis"/>
    <property type="evidence" value="ECO:0007669"/>
    <property type="project" value="UniProtKB-KW"/>
</dbReference>
<evidence type="ECO:0000256" key="3">
    <source>
        <dbReference type="ARBA" id="ARBA00022801"/>
    </source>
</evidence>
<dbReference type="OrthoDB" id="2933491at2"/>
<evidence type="ECO:0000256" key="4">
    <source>
        <dbReference type="ARBA" id="ARBA00022807"/>
    </source>
</evidence>
<organism evidence="6 7">
    <name type="scientific">Lutispora thermophila DSM 19022</name>
    <dbReference type="NCBI Taxonomy" id="1122184"/>
    <lineage>
        <taxon>Bacteria</taxon>
        <taxon>Bacillati</taxon>
        <taxon>Bacillota</taxon>
        <taxon>Clostridia</taxon>
        <taxon>Lutisporales</taxon>
        <taxon>Lutisporaceae</taxon>
        <taxon>Lutispora</taxon>
    </lineage>
</organism>
<dbReference type="EMBL" id="FQZS01000006">
    <property type="protein sequence ID" value="SHI70092.1"/>
    <property type="molecule type" value="Genomic_DNA"/>
</dbReference>
<dbReference type="AlphaFoldDB" id="A0A1M6DA12"/>
<dbReference type="InterPro" id="IPR000064">
    <property type="entry name" value="NLP_P60_dom"/>
</dbReference>
<protein>
    <submittedName>
        <fullName evidence="6">NlpC/P60 family protein</fullName>
    </submittedName>
</protein>